<evidence type="ECO:0000313" key="1">
    <source>
        <dbReference type="EMBL" id="RKH07058.1"/>
    </source>
</evidence>
<reference evidence="2" key="1">
    <citation type="submission" date="2018-09" db="EMBL/GenBank/DDBJ databases">
        <authorList>
            <person name="Livingstone P.G."/>
            <person name="Whitworth D.E."/>
        </authorList>
    </citation>
    <scope>NUCLEOTIDE SEQUENCE [LARGE SCALE GENOMIC DNA]</scope>
    <source>
        <strain evidence="2">CA043D</strain>
    </source>
</reference>
<accession>A0A3A8KFU6</accession>
<organism evidence="1 2">
    <name type="scientific">Corallococcus carmarthensis</name>
    <dbReference type="NCBI Taxonomy" id="2316728"/>
    <lineage>
        <taxon>Bacteria</taxon>
        <taxon>Pseudomonadati</taxon>
        <taxon>Myxococcota</taxon>
        <taxon>Myxococcia</taxon>
        <taxon>Myxococcales</taxon>
        <taxon>Cystobacterineae</taxon>
        <taxon>Myxococcaceae</taxon>
        <taxon>Corallococcus</taxon>
    </lineage>
</organism>
<comment type="caution">
    <text evidence="1">The sequence shown here is derived from an EMBL/GenBank/DDBJ whole genome shotgun (WGS) entry which is preliminary data.</text>
</comment>
<name>A0A3A8KFU6_9BACT</name>
<dbReference type="EMBL" id="RAWE01000006">
    <property type="protein sequence ID" value="RKH07058.1"/>
    <property type="molecule type" value="Genomic_DNA"/>
</dbReference>
<protein>
    <submittedName>
        <fullName evidence="1">Uncharacterized protein</fullName>
    </submittedName>
</protein>
<evidence type="ECO:0000313" key="2">
    <source>
        <dbReference type="Proteomes" id="UP000268313"/>
    </source>
</evidence>
<dbReference type="Proteomes" id="UP000268313">
    <property type="component" value="Unassembled WGS sequence"/>
</dbReference>
<keyword evidence="2" id="KW-1185">Reference proteome</keyword>
<gene>
    <name evidence="1" type="ORF">D7X32_03010</name>
</gene>
<sequence>MVKRSTDPEHAHLAHAGRGLIAVTYSRPNKKGPTMKKLLVGLMLAVIPLVGCGTETDGLAEQGQIVTTEDGAEMVIEHRSEPGEARSGDVSAMGASCWVVLEYCKDPQTGRPNCAQTHCTMDQAVAACKALIKKHC</sequence>
<proteinExistence type="predicted"/>
<dbReference type="AlphaFoldDB" id="A0A3A8KFU6"/>